<evidence type="ECO:0000313" key="2">
    <source>
        <dbReference type="EMBL" id="MBL3689148.1"/>
    </source>
</evidence>
<keyword evidence="3" id="KW-1185">Reference proteome</keyword>
<name>A0ABS1SLS7_9MICO</name>
<evidence type="ECO:0000256" key="1">
    <source>
        <dbReference type="SAM" id="SignalP"/>
    </source>
</evidence>
<accession>A0ABS1SLS7</accession>
<feature type="signal peptide" evidence="1">
    <location>
        <begin position="1"/>
        <end position="25"/>
    </location>
</feature>
<organism evidence="2 3">
    <name type="scientific">Leucobacter chromiireducens subsp. chromiireducens</name>
    <dbReference type="NCBI Taxonomy" id="660067"/>
    <lineage>
        <taxon>Bacteria</taxon>
        <taxon>Bacillati</taxon>
        <taxon>Actinomycetota</taxon>
        <taxon>Actinomycetes</taxon>
        <taxon>Micrococcales</taxon>
        <taxon>Microbacteriaceae</taxon>
        <taxon>Leucobacter</taxon>
    </lineage>
</organism>
<gene>
    <name evidence="2" type="ORF">D3226_04125</name>
</gene>
<evidence type="ECO:0000313" key="3">
    <source>
        <dbReference type="Proteomes" id="UP001646141"/>
    </source>
</evidence>
<keyword evidence="1" id="KW-0732">Signal</keyword>
<feature type="chain" id="PRO_5047407362" evidence="1">
    <location>
        <begin position="26"/>
        <end position="97"/>
    </location>
</feature>
<protein>
    <submittedName>
        <fullName evidence="2">Uncharacterized protein</fullName>
    </submittedName>
</protein>
<comment type="caution">
    <text evidence="2">The sequence shown here is derived from an EMBL/GenBank/DDBJ whole genome shotgun (WGS) entry which is preliminary data.</text>
</comment>
<sequence length="97" mass="10089">MKALFATLAATVLLLLGAVAQPASATANTEAVTMVSAEVLGATGVGADEASDGGINLMGDEIIPGDPYAGQEDARATLAECKFWFIHNKPLYRKYCL</sequence>
<dbReference type="EMBL" id="QYAD01000001">
    <property type="protein sequence ID" value="MBL3689148.1"/>
    <property type="molecule type" value="Genomic_DNA"/>
</dbReference>
<dbReference type="RefSeq" id="WP_202381101.1">
    <property type="nucleotide sequence ID" value="NZ_BAAAMA010000004.1"/>
</dbReference>
<dbReference type="Proteomes" id="UP001646141">
    <property type="component" value="Unassembled WGS sequence"/>
</dbReference>
<reference evidence="2 3" key="1">
    <citation type="submission" date="2018-09" db="EMBL/GenBank/DDBJ databases">
        <title>Comparative genomics of Leucobacter spp.</title>
        <authorList>
            <person name="Reis A.C."/>
            <person name="Kolvenbach B.A."/>
            <person name="Corvini P.F.X."/>
            <person name="Nunes O.C."/>
        </authorList>
    </citation>
    <scope>NUCLEOTIDE SEQUENCE [LARGE SCALE GENOMIC DNA]</scope>
    <source>
        <strain evidence="2 3">L-1</strain>
    </source>
</reference>
<proteinExistence type="predicted"/>